<gene>
    <name evidence="2" type="ORF">SAMN05421684_4300</name>
</gene>
<dbReference type="Proteomes" id="UP000199632">
    <property type="component" value="Unassembled WGS sequence"/>
</dbReference>
<keyword evidence="3" id="KW-1185">Reference proteome</keyword>
<dbReference type="STRING" id="137265.SAMN05421684_4300"/>
<reference evidence="3" key="1">
    <citation type="submission" date="2016-10" db="EMBL/GenBank/DDBJ databases">
        <authorList>
            <person name="Varghese N."/>
            <person name="Submissions S."/>
        </authorList>
    </citation>
    <scope>NUCLEOTIDE SEQUENCE [LARGE SCALE GENOMIC DNA]</scope>
    <source>
        <strain evidence="3">DSM 44718</strain>
    </source>
</reference>
<sequence>MAGRPLFLLGTHQPGWLGKAGVPLFVSDRRLRVYKTLPRAAAPWALDSGGFTELQQYGRWTVPPRAYVARVRRYRDEVGRLLWPAPQDWMCEPIVINGGRIGPVVFAGTGLSVEEHQRRTVLNYAQLCDLAPDLNWMPVVQGDTEDAYLRCVDLYWSLIGVDLTTAPLVGVGSICRRQGTAEAGRILAALHRRGVRRLHGFGFKTLGLIAHGHLLTSADSLAWSDTARKLRRPALPECVRAGRHRNCANCLAYALHWRAVLLAAARTAQHKTAA</sequence>
<dbReference type="AlphaFoldDB" id="A0A1H3RWG0"/>
<evidence type="ECO:0000259" key="1">
    <source>
        <dbReference type="Pfam" id="PF23859"/>
    </source>
</evidence>
<evidence type="ECO:0000313" key="2">
    <source>
        <dbReference type="EMBL" id="SDZ30002.1"/>
    </source>
</evidence>
<dbReference type="Pfam" id="PF23859">
    <property type="entry name" value="DpdA"/>
    <property type="match status" value="1"/>
</dbReference>
<accession>A0A1H3RWG0</accession>
<proteinExistence type="predicted"/>
<dbReference type="RefSeq" id="WP_090795350.1">
    <property type="nucleotide sequence ID" value="NZ_BOND01000020.1"/>
</dbReference>
<evidence type="ECO:0000313" key="3">
    <source>
        <dbReference type="Proteomes" id="UP000199632"/>
    </source>
</evidence>
<protein>
    <recommendedName>
        <fullName evidence="1">DeoxyPurine in DNA protein A domain-containing protein</fullName>
    </recommendedName>
</protein>
<dbReference type="EMBL" id="FNQB01000002">
    <property type="protein sequence ID" value="SDZ30002.1"/>
    <property type="molecule type" value="Genomic_DNA"/>
</dbReference>
<dbReference type="InterPro" id="IPR055645">
    <property type="entry name" value="DpdA"/>
</dbReference>
<organism evidence="2 3">
    <name type="scientific">Asanoa ishikariensis</name>
    <dbReference type="NCBI Taxonomy" id="137265"/>
    <lineage>
        <taxon>Bacteria</taxon>
        <taxon>Bacillati</taxon>
        <taxon>Actinomycetota</taxon>
        <taxon>Actinomycetes</taxon>
        <taxon>Micromonosporales</taxon>
        <taxon>Micromonosporaceae</taxon>
        <taxon>Asanoa</taxon>
    </lineage>
</organism>
<feature type="domain" description="DeoxyPurine in DNA protein A" evidence="1">
    <location>
        <begin position="7"/>
        <end position="271"/>
    </location>
</feature>
<name>A0A1H3RWG0_9ACTN</name>
<dbReference type="OrthoDB" id="4570893at2"/>